<reference evidence="2 3" key="1">
    <citation type="submission" date="2014-07" db="EMBL/GenBank/DDBJ databases">
        <authorList>
            <person name="Sibley D."/>
            <person name="Venepally P."/>
            <person name="Karamycheva S."/>
            <person name="Hadjithomas M."/>
            <person name="Khan A."/>
            <person name="Brunk B."/>
            <person name="Roos D."/>
            <person name="Caler E."/>
            <person name="Lorenzi H."/>
        </authorList>
    </citation>
    <scope>NUCLEOTIDE SEQUENCE [LARGE SCALE GENOMIC DNA]</scope>
    <source>
        <strain evidence="2 3">FOU</strain>
    </source>
</reference>
<dbReference type="VEuPathDB" id="ToxoDB:TGFOU_362200"/>
<gene>
    <name evidence="2" type="ORF">TGFOU_362200</name>
</gene>
<organism evidence="2 3">
    <name type="scientific">Toxoplasma gondii FOU</name>
    <dbReference type="NCBI Taxonomy" id="943167"/>
    <lineage>
        <taxon>Eukaryota</taxon>
        <taxon>Sar</taxon>
        <taxon>Alveolata</taxon>
        <taxon>Apicomplexa</taxon>
        <taxon>Conoidasida</taxon>
        <taxon>Coccidia</taxon>
        <taxon>Eucoccidiorida</taxon>
        <taxon>Eimeriorina</taxon>
        <taxon>Sarcocystidae</taxon>
        <taxon>Toxoplasma</taxon>
    </lineage>
</organism>
<dbReference type="EMBL" id="AEYH02002580">
    <property type="protein sequence ID" value="KFG37401.1"/>
    <property type="molecule type" value="Genomic_DNA"/>
</dbReference>
<dbReference type="Proteomes" id="UP000028838">
    <property type="component" value="Unassembled WGS sequence"/>
</dbReference>
<protein>
    <submittedName>
        <fullName evidence="2">Uncharacterized protein</fullName>
    </submittedName>
</protein>
<evidence type="ECO:0000313" key="2">
    <source>
        <dbReference type="EMBL" id="KFG37401.1"/>
    </source>
</evidence>
<evidence type="ECO:0000256" key="1">
    <source>
        <dbReference type="SAM" id="MobiDB-lite"/>
    </source>
</evidence>
<name>A0A086JZ33_TOXGO</name>
<feature type="region of interest" description="Disordered" evidence="1">
    <location>
        <begin position="38"/>
        <end position="120"/>
    </location>
</feature>
<evidence type="ECO:0000313" key="3">
    <source>
        <dbReference type="Proteomes" id="UP000028838"/>
    </source>
</evidence>
<dbReference type="AlphaFoldDB" id="A0A086JZ33"/>
<proteinExistence type="predicted"/>
<sequence length="120" mass="14238">MGARTTQFQVHQEMMTFRLKRWSAKSSHHRVCCVQKSHRSYKNTNPDCNTQKVRHHSSWSQRKRTPIISTLPLSLLRPYPPSRQHRQSTTHDPSAHPCHSRIRGGPHTPTSRPQRRWHRH</sequence>
<accession>A0A086JZ33</accession>
<feature type="compositionally biased region" description="Polar residues" evidence="1">
    <location>
        <begin position="42"/>
        <end position="51"/>
    </location>
</feature>
<comment type="caution">
    <text evidence="2">The sequence shown here is derived from an EMBL/GenBank/DDBJ whole genome shotgun (WGS) entry which is preliminary data.</text>
</comment>
<feature type="compositionally biased region" description="Basic residues" evidence="1">
    <location>
        <begin position="52"/>
        <end position="65"/>
    </location>
</feature>